<feature type="transmembrane region" description="Helical" evidence="10">
    <location>
        <begin position="616"/>
        <end position="641"/>
    </location>
</feature>
<dbReference type="EMBL" id="KZ084089">
    <property type="protein sequence ID" value="OSD06914.1"/>
    <property type="molecule type" value="Genomic_DNA"/>
</dbReference>
<evidence type="ECO:0000256" key="10">
    <source>
        <dbReference type="RuleBase" id="RU366035"/>
    </source>
</evidence>
<feature type="region of interest" description="Disordered" evidence="11">
    <location>
        <begin position="901"/>
        <end position="926"/>
    </location>
</feature>
<name>A0A1Y2J278_TRAC3</name>
<protein>
    <recommendedName>
        <fullName evidence="10">Plasma membrane fusion protein PRM1</fullName>
    </recommendedName>
</protein>
<dbReference type="GO" id="GO:0005886">
    <property type="term" value="C:plasma membrane"/>
    <property type="evidence" value="ECO:0007669"/>
    <property type="project" value="UniProtKB-SubCell"/>
</dbReference>
<evidence type="ECO:0000313" key="13">
    <source>
        <dbReference type="Proteomes" id="UP000193067"/>
    </source>
</evidence>
<evidence type="ECO:0000256" key="2">
    <source>
        <dbReference type="ARBA" id="ARBA00004651"/>
    </source>
</evidence>
<evidence type="ECO:0000313" key="12">
    <source>
        <dbReference type="EMBL" id="OSD06914.1"/>
    </source>
</evidence>
<dbReference type="Proteomes" id="UP000193067">
    <property type="component" value="Unassembled WGS sequence"/>
</dbReference>
<dbReference type="GO" id="GO:0043332">
    <property type="term" value="C:mating projection tip"/>
    <property type="evidence" value="ECO:0007669"/>
    <property type="project" value="UniProtKB-UniRule"/>
</dbReference>
<evidence type="ECO:0000256" key="9">
    <source>
        <dbReference type="ARBA" id="ARBA00023180"/>
    </source>
</evidence>
<dbReference type="AlphaFoldDB" id="A0A1Y2J278"/>
<feature type="transmembrane region" description="Helical" evidence="10">
    <location>
        <begin position="35"/>
        <end position="53"/>
    </location>
</feature>
<sequence length="1045" mass="114046">MSNVPRWNTPPPVYDAPSRNIGGTTLRPYLQLPHLLSLTWLAYPILSLIFVVFRLQLSGASAQDAVANAKSQLLTSCKAAERAATGAASMPRYMAAATNQQITDAVNGTMNAARATMVLALTVMEAIINFIIDTYRSTFLCFLELVVRGGLSILISAVQELGQFVNSTCSAIRTNIQKDISAANSAIQTAIGAINKINPFGDISVPQFSIPSLDALQNVTLPTDFEDSLIKLNNSLPTLSDLKDKVDSIVDTPFELLKKDINDTFTGLSFDVNALPVPEQNTVTFCDQMDVSVVDDLGRDLVKAVKIGIIIMVILIFVLIAANCALEWYKWRVMKQHYQRTREAWMTDPAVQHVALSKTNAPVVDMSDHNLMCLHATSAHPLLMRLANKLSALLNLSPSQYIHLQWFFHYVFHPPALACFLIGFFGLLSVELQLLAIGPLSAKYTEQANQSVSNFSNLIATSMNASMHNQSATYANSVNGRVDHVQSTINDGLFGWVNGTTTTLNDTINTFYTDIQDAVGTVFNGTILESPVQEFIRCFIGSKVDAVEKALTFLHDNLHVDVPRVNDSVLVLSPADVNEAAQPIAQAAIGGGNDDSQGLLGRVIAAYVSSLKKERIMFGIFMGLWGLVVLMALAVIFWHSYGRDLLEARRRRKWLREQRSGIDGIVIHSHGHNGALSPGSDGGAHDVEKSQVNLPSFTPLPSPRAGLFQSVRNSLRGSTRGQGATEDGHLHAPHPLSMRKPDFEKSWDSFLDDANSAPPAPVEPQPQMTRKVSGPRKLIAFGRKAMGREQFVDDGEQSQAAASEREAEPSQSEPWYKRMTGMVWRKDVPATAEENEPGRGRRRKRPNLSISTDHSSIRRDDLPVIETTSPSDPAGPTSAWSDSPMTPRKLPWVAAVLPTKPALPPRHNRAASVPTDVSPECDSPTAQLPAPPAAMPIPLHHGFAQPAPTPHHLMPPPHHIPNGPRKPVKIDPDTSTPVTRLLATTHARKSSQAVDPFVTPFDDEHGVPHDATPTIPNPFESPVASSVGHDHESRRSTQTNPFMAL</sequence>
<evidence type="ECO:0000256" key="7">
    <source>
        <dbReference type="ARBA" id="ARBA00022989"/>
    </source>
</evidence>
<proteinExistence type="inferred from homology"/>
<keyword evidence="13" id="KW-1185">Reference proteome</keyword>
<dbReference type="PANTHER" id="PTHR31030">
    <property type="entry name" value="PLASMA MEMBRANE FUSION PROTEIN PRM1"/>
    <property type="match status" value="1"/>
</dbReference>
<evidence type="ECO:0000256" key="6">
    <source>
        <dbReference type="ARBA" id="ARBA00022971"/>
    </source>
</evidence>
<organism evidence="12 13">
    <name type="scientific">Trametes coccinea (strain BRFM310)</name>
    <name type="common">Pycnoporus coccineus</name>
    <dbReference type="NCBI Taxonomy" id="1353009"/>
    <lineage>
        <taxon>Eukaryota</taxon>
        <taxon>Fungi</taxon>
        <taxon>Dikarya</taxon>
        <taxon>Basidiomycota</taxon>
        <taxon>Agaricomycotina</taxon>
        <taxon>Agaricomycetes</taxon>
        <taxon>Polyporales</taxon>
        <taxon>Polyporaceae</taxon>
        <taxon>Trametes</taxon>
    </lineage>
</organism>
<feature type="region of interest" description="Disordered" evidence="11">
    <location>
        <begin position="715"/>
        <end position="772"/>
    </location>
</feature>
<keyword evidence="6 10" id="KW-0184">Conjugation</keyword>
<evidence type="ECO:0000256" key="4">
    <source>
        <dbReference type="ARBA" id="ARBA00022475"/>
    </source>
</evidence>
<comment type="similarity">
    <text evidence="3 10">Belongs to the PRM1 family.</text>
</comment>
<reference evidence="12 13" key="1">
    <citation type="journal article" date="2015" name="Biotechnol. Biofuels">
        <title>Enhanced degradation of softwood versus hardwood by the white-rot fungus Pycnoporus coccineus.</title>
        <authorList>
            <person name="Couturier M."/>
            <person name="Navarro D."/>
            <person name="Chevret D."/>
            <person name="Henrissat B."/>
            <person name="Piumi F."/>
            <person name="Ruiz-Duenas F.J."/>
            <person name="Martinez A.T."/>
            <person name="Grigoriev I.V."/>
            <person name="Riley R."/>
            <person name="Lipzen A."/>
            <person name="Berrin J.G."/>
            <person name="Master E.R."/>
            <person name="Rosso M.N."/>
        </authorList>
    </citation>
    <scope>NUCLEOTIDE SEQUENCE [LARGE SCALE GENOMIC DNA]</scope>
    <source>
        <strain evidence="12 13">BRFM310</strain>
    </source>
</reference>
<feature type="transmembrane region" description="Helical" evidence="10">
    <location>
        <begin position="407"/>
        <end position="428"/>
    </location>
</feature>
<dbReference type="GO" id="GO:0032220">
    <property type="term" value="P:plasma membrane fusion involved in cytogamy"/>
    <property type="evidence" value="ECO:0007669"/>
    <property type="project" value="TreeGrafter"/>
</dbReference>
<feature type="transmembrane region" description="Helical" evidence="10">
    <location>
        <begin position="307"/>
        <end position="329"/>
    </location>
</feature>
<keyword evidence="7 10" id="KW-1133">Transmembrane helix</keyword>
<keyword evidence="4 10" id="KW-1003">Cell membrane</keyword>
<dbReference type="STRING" id="1353009.A0A1Y2J278"/>
<evidence type="ECO:0000256" key="8">
    <source>
        <dbReference type="ARBA" id="ARBA00023136"/>
    </source>
</evidence>
<evidence type="ECO:0000256" key="1">
    <source>
        <dbReference type="ARBA" id="ARBA00002512"/>
    </source>
</evidence>
<keyword evidence="5 10" id="KW-0812">Transmembrane</keyword>
<comment type="function">
    <text evidence="1 10">Involved in cell fusion during mating by stabilizing the plasma membrane fusion event.</text>
</comment>
<dbReference type="OrthoDB" id="10248838at2759"/>
<dbReference type="PANTHER" id="PTHR31030:SF1">
    <property type="entry name" value="PLASMA MEMBRANE FUSION PROTEIN PRM1"/>
    <property type="match status" value="1"/>
</dbReference>
<accession>A0A1Y2J278</accession>
<feature type="region of interest" description="Disordered" evidence="11">
    <location>
        <begin position="785"/>
        <end position="885"/>
    </location>
</feature>
<gene>
    <name evidence="12" type="ORF">PYCCODRAFT_1474316</name>
</gene>
<evidence type="ECO:0000256" key="11">
    <source>
        <dbReference type="SAM" id="MobiDB-lite"/>
    </source>
</evidence>
<evidence type="ECO:0000256" key="5">
    <source>
        <dbReference type="ARBA" id="ARBA00022692"/>
    </source>
</evidence>
<comment type="subcellular location">
    <subcellularLocation>
        <location evidence="2 10">Cell membrane</location>
        <topology evidence="2 10">Multi-pass membrane protein</topology>
    </subcellularLocation>
</comment>
<feature type="compositionally biased region" description="Polar residues" evidence="11">
    <location>
        <begin position="1036"/>
        <end position="1045"/>
    </location>
</feature>
<dbReference type="InterPro" id="IPR026777">
    <property type="entry name" value="PRM1"/>
</dbReference>
<evidence type="ECO:0000256" key="3">
    <source>
        <dbReference type="ARBA" id="ARBA00010780"/>
    </source>
</evidence>
<keyword evidence="9" id="KW-0325">Glycoprotein</keyword>
<comment type="caution">
    <text evidence="10">Lacks conserved residue(s) required for the propagation of feature annotation.</text>
</comment>
<keyword evidence="8 10" id="KW-0472">Membrane</keyword>
<feature type="region of interest" description="Disordered" evidence="11">
    <location>
        <begin position="1003"/>
        <end position="1045"/>
    </location>
</feature>